<evidence type="ECO:0000313" key="2">
    <source>
        <dbReference type="WBParaSite" id="MBELARI_LOCUS8560"/>
    </source>
</evidence>
<dbReference type="AlphaFoldDB" id="A0AAF3FN00"/>
<keyword evidence="1" id="KW-1185">Reference proteome</keyword>
<organism evidence="1 2">
    <name type="scientific">Mesorhabditis belari</name>
    <dbReference type="NCBI Taxonomy" id="2138241"/>
    <lineage>
        <taxon>Eukaryota</taxon>
        <taxon>Metazoa</taxon>
        <taxon>Ecdysozoa</taxon>
        <taxon>Nematoda</taxon>
        <taxon>Chromadorea</taxon>
        <taxon>Rhabditida</taxon>
        <taxon>Rhabditina</taxon>
        <taxon>Rhabditomorpha</taxon>
        <taxon>Rhabditoidea</taxon>
        <taxon>Rhabditidae</taxon>
        <taxon>Mesorhabditinae</taxon>
        <taxon>Mesorhabditis</taxon>
    </lineage>
</organism>
<reference evidence="2" key="1">
    <citation type="submission" date="2024-02" db="UniProtKB">
        <authorList>
            <consortium name="WormBaseParasite"/>
        </authorList>
    </citation>
    <scope>IDENTIFICATION</scope>
</reference>
<accession>A0AAF3FN00</accession>
<evidence type="ECO:0000313" key="1">
    <source>
        <dbReference type="Proteomes" id="UP000887575"/>
    </source>
</evidence>
<name>A0AAF3FN00_9BILA</name>
<proteinExistence type="predicted"/>
<dbReference type="Proteomes" id="UP000887575">
    <property type="component" value="Unassembled WGS sequence"/>
</dbReference>
<dbReference type="WBParaSite" id="MBELARI_LOCUS8560">
    <property type="protein sequence ID" value="MBELARI_LOCUS8560"/>
    <property type="gene ID" value="MBELARI_LOCUS8560"/>
</dbReference>
<protein>
    <submittedName>
        <fullName evidence="2">Uncharacterized protein</fullName>
    </submittedName>
</protein>
<sequence>MENEYFNLTSSPYLSTYSSLSSIHRIPEMPTGSLETSVFDNIQHFSNRRPPIFSPERTPMTLKKPRRSLPVLKEMKNIYDQFGKFRQKPITQSIPSISRSLSVCTFARRWLRIVYGTTIAQREVTAATHEPFDTERKSRIYVIHRFFTKK</sequence>